<dbReference type="KEGG" id="scm:SCHCO_01209034"/>
<dbReference type="eggNOG" id="ENOG502SVNJ">
    <property type="taxonomic scope" value="Eukaryota"/>
</dbReference>
<protein>
    <submittedName>
        <fullName evidence="2">Uncharacterized protein</fullName>
    </submittedName>
</protein>
<reference evidence="2 3" key="1">
    <citation type="journal article" date="2010" name="Nat. Biotechnol.">
        <title>Genome sequence of the model mushroom Schizophyllum commune.</title>
        <authorList>
            <person name="Ohm R.A."/>
            <person name="de Jong J.F."/>
            <person name="Lugones L.G."/>
            <person name="Aerts A."/>
            <person name="Kothe E."/>
            <person name="Stajich J.E."/>
            <person name="de Vries R.P."/>
            <person name="Record E."/>
            <person name="Levasseur A."/>
            <person name="Baker S.E."/>
            <person name="Bartholomew K.A."/>
            <person name="Coutinho P.M."/>
            <person name="Erdmann S."/>
            <person name="Fowler T.J."/>
            <person name="Gathman A.C."/>
            <person name="Lombard V."/>
            <person name="Henrissat B."/>
            <person name="Knabe N."/>
            <person name="Kuees U."/>
            <person name="Lilly W.W."/>
            <person name="Lindquist E."/>
            <person name="Lucas S."/>
            <person name="Magnuson J.K."/>
            <person name="Piumi F."/>
            <person name="Raudaskoski M."/>
            <person name="Salamov A."/>
            <person name="Schmutz J."/>
            <person name="Schwarze F.W.M.R."/>
            <person name="vanKuyk P.A."/>
            <person name="Horton J.S."/>
            <person name="Grigoriev I.V."/>
            <person name="Woesten H.A.B."/>
        </authorList>
    </citation>
    <scope>NUCLEOTIDE SEQUENCE [LARGE SCALE GENOMIC DNA]</scope>
    <source>
        <strain evidence="3">H4-8 / FGSC 9210</strain>
    </source>
</reference>
<dbReference type="OMA" id="HVQMEGT"/>
<dbReference type="GeneID" id="9594530"/>
<dbReference type="InParanoid" id="D8PRA8"/>
<accession>D8PRA8</accession>
<feature type="region of interest" description="Disordered" evidence="1">
    <location>
        <begin position="246"/>
        <end position="330"/>
    </location>
</feature>
<feature type="compositionally biased region" description="Low complexity" evidence="1">
    <location>
        <begin position="168"/>
        <end position="184"/>
    </location>
</feature>
<evidence type="ECO:0000256" key="1">
    <source>
        <dbReference type="SAM" id="MobiDB-lite"/>
    </source>
</evidence>
<dbReference type="OrthoDB" id="2537650at2759"/>
<sequence length="330" mass="35562">MASVRDSRLGSPFDDTRLLQVPPRASQERRASGERSRKQLPTTPHDQVLSDLFEDLDNVAEPSLPTEYAPQRDTLRDPYDGTAVGVLHAPNATADTTPLWNNLARVLELQASVARAHGEMEGLGAKPKAEVKPPQQRPWLRAETARLSGLPTTTTTSPAVQSTEGMLGREMSSSGRRAASAVSDAGDDDAVGEDEGVAEARAREIEFASLAQQFNGRRDAIAGIMGQLDELSKALTEFHALQVPKIEFPPSSRNGSLPAPTDSPRQKVRRPSAAADLDRLAAMKALQDDTGARPRRPTLVTQGLGTQDVFTDSPHSADALRTPTDQQRVA</sequence>
<dbReference type="Proteomes" id="UP000007431">
    <property type="component" value="Unassembled WGS sequence"/>
</dbReference>
<feature type="region of interest" description="Disordered" evidence="1">
    <location>
        <begin position="1"/>
        <end position="46"/>
    </location>
</feature>
<dbReference type="AlphaFoldDB" id="D8PRA8"/>
<feature type="compositionally biased region" description="Acidic residues" evidence="1">
    <location>
        <begin position="185"/>
        <end position="195"/>
    </location>
</feature>
<dbReference type="VEuPathDB" id="FungiDB:SCHCODRAFT_01209034"/>
<feature type="region of interest" description="Disordered" evidence="1">
    <location>
        <begin position="145"/>
        <end position="195"/>
    </location>
</feature>
<gene>
    <name evidence="2" type="ORF">SCHCODRAFT_104157</name>
</gene>
<name>D8PRA8_SCHCM</name>
<dbReference type="EMBL" id="GL377302">
    <property type="protein sequence ID" value="EFJ02489.1"/>
    <property type="molecule type" value="Genomic_DNA"/>
</dbReference>
<proteinExistence type="predicted"/>
<feature type="compositionally biased region" description="Basic and acidic residues" evidence="1">
    <location>
        <begin position="26"/>
        <end position="37"/>
    </location>
</feature>
<keyword evidence="3" id="KW-1185">Reference proteome</keyword>
<dbReference type="RefSeq" id="XP_003037391.1">
    <property type="nucleotide sequence ID" value="XM_003037345.1"/>
</dbReference>
<evidence type="ECO:0000313" key="2">
    <source>
        <dbReference type="EMBL" id="EFJ02489.1"/>
    </source>
</evidence>
<organism evidence="3">
    <name type="scientific">Schizophyllum commune (strain H4-8 / FGSC 9210)</name>
    <name type="common">Split gill fungus</name>
    <dbReference type="NCBI Taxonomy" id="578458"/>
    <lineage>
        <taxon>Eukaryota</taxon>
        <taxon>Fungi</taxon>
        <taxon>Dikarya</taxon>
        <taxon>Basidiomycota</taxon>
        <taxon>Agaricomycotina</taxon>
        <taxon>Agaricomycetes</taxon>
        <taxon>Agaricomycetidae</taxon>
        <taxon>Agaricales</taxon>
        <taxon>Schizophyllaceae</taxon>
        <taxon>Schizophyllum</taxon>
    </lineage>
</organism>
<dbReference type="HOGENOM" id="CLU_842375_0_0_1"/>
<feature type="compositionally biased region" description="Basic and acidic residues" evidence="1">
    <location>
        <begin position="276"/>
        <end position="292"/>
    </location>
</feature>
<feature type="compositionally biased region" description="Polar residues" evidence="1">
    <location>
        <begin position="299"/>
        <end position="314"/>
    </location>
</feature>
<evidence type="ECO:0000313" key="3">
    <source>
        <dbReference type="Proteomes" id="UP000007431"/>
    </source>
</evidence>
<feature type="non-terminal residue" evidence="2">
    <location>
        <position position="330"/>
    </location>
</feature>